<dbReference type="AlphaFoldDB" id="A0A3P5WRG8"/>
<feature type="compositionally biased region" description="Basic and acidic residues" evidence="1">
    <location>
        <begin position="36"/>
        <end position="50"/>
    </location>
</feature>
<dbReference type="RefSeq" id="WP_124091166.1">
    <property type="nucleotide sequence ID" value="NZ_CBCRYA010000003.1"/>
</dbReference>
<evidence type="ECO:0000313" key="2">
    <source>
        <dbReference type="EMBL" id="VDC23722.1"/>
    </source>
</evidence>
<sequence length="143" mass="15509">MSREFSLAGLLRIRRIQQDQAASGVARAASRSRSVRAREAAARQDLKDSPEQVSNAVGLRAIAAARASAQSMLTELDALTVDAEAQLSSARRDFTQARVRSVGLEKLEVRHQADLAASDLKTEQGALDEIASVSWHRREGARS</sequence>
<feature type="region of interest" description="Disordered" evidence="1">
    <location>
        <begin position="24"/>
        <end position="50"/>
    </location>
</feature>
<proteinExistence type="predicted"/>
<gene>
    <name evidence="2" type="ORF">PSET11_01192</name>
</gene>
<name>A0A3P5WRG8_9MICC</name>
<keyword evidence="3" id="KW-1185">Reference proteome</keyword>
<evidence type="ECO:0008006" key="4">
    <source>
        <dbReference type="Google" id="ProtNLM"/>
    </source>
</evidence>
<accession>A0A3P5WRG8</accession>
<dbReference type="InterPro" id="IPR053716">
    <property type="entry name" value="Flag_assembly_chemotaxis_eff"/>
</dbReference>
<dbReference type="Gene3D" id="1.10.287.1700">
    <property type="match status" value="1"/>
</dbReference>
<dbReference type="OrthoDB" id="5125557at2"/>
<organism evidence="2 3">
    <name type="scientific">Arthrobacter ulcerisalmonis</name>
    <dbReference type="NCBI Taxonomy" id="2483813"/>
    <lineage>
        <taxon>Bacteria</taxon>
        <taxon>Bacillati</taxon>
        <taxon>Actinomycetota</taxon>
        <taxon>Actinomycetes</taxon>
        <taxon>Micrococcales</taxon>
        <taxon>Micrococcaceae</taxon>
        <taxon>Arthrobacter</taxon>
    </lineage>
</organism>
<dbReference type="EMBL" id="UXAU01000019">
    <property type="protein sequence ID" value="VDC23722.1"/>
    <property type="molecule type" value="Genomic_DNA"/>
</dbReference>
<evidence type="ECO:0000313" key="3">
    <source>
        <dbReference type="Proteomes" id="UP000280861"/>
    </source>
</evidence>
<evidence type="ECO:0000256" key="1">
    <source>
        <dbReference type="SAM" id="MobiDB-lite"/>
    </source>
</evidence>
<reference evidence="2 3" key="1">
    <citation type="submission" date="2018-11" db="EMBL/GenBank/DDBJ databases">
        <authorList>
            <person name="Criscuolo A."/>
        </authorList>
    </citation>
    <scope>NUCLEOTIDE SEQUENCE [LARGE SCALE GENOMIC DNA]</scope>
    <source>
        <strain evidence="2">AT11b</strain>
    </source>
</reference>
<dbReference type="Proteomes" id="UP000280861">
    <property type="component" value="Unassembled WGS sequence"/>
</dbReference>
<protein>
    <recommendedName>
        <fullName evidence="4">Flagellar FliJ protein</fullName>
    </recommendedName>
</protein>